<name>A0AAN6ZCA4_9PEZI</name>
<dbReference type="Pfam" id="PF22980">
    <property type="entry name" value="Myb_DNA-bind_8"/>
    <property type="match status" value="1"/>
</dbReference>
<feature type="compositionally biased region" description="Low complexity" evidence="1">
    <location>
        <begin position="111"/>
        <end position="134"/>
    </location>
</feature>
<feature type="region of interest" description="Disordered" evidence="1">
    <location>
        <begin position="1"/>
        <end position="32"/>
    </location>
</feature>
<reference evidence="3" key="1">
    <citation type="journal article" date="2023" name="Mol. Phylogenet. Evol.">
        <title>Genome-scale phylogeny and comparative genomics of the fungal order Sordariales.</title>
        <authorList>
            <person name="Hensen N."/>
            <person name="Bonometti L."/>
            <person name="Westerberg I."/>
            <person name="Brannstrom I.O."/>
            <person name="Guillou S."/>
            <person name="Cros-Aarteil S."/>
            <person name="Calhoun S."/>
            <person name="Haridas S."/>
            <person name="Kuo A."/>
            <person name="Mondo S."/>
            <person name="Pangilinan J."/>
            <person name="Riley R."/>
            <person name="LaButti K."/>
            <person name="Andreopoulos B."/>
            <person name="Lipzen A."/>
            <person name="Chen C."/>
            <person name="Yan M."/>
            <person name="Daum C."/>
            <person name="Ng V."/>
            <person name="Clum A."/>
            <person name="Steindorff A."/>
            <person name="Ohm R.A."/>
            <person name="Martin F."/>
            <person name="Silar P."/>
            <person name="Natvig D.O."/>
            <person name="Lalanne C."/>
            <person name="Gautier V."/>
            <person name="Ament-Velasquez S.L."/>
            <person name="Kruys A."/>
            <person name="Hutchinson M.I."/>
            <person name="Powell A.J."/>
            <person name="Barry K."/>
            <person name="Miller A.N."/>
            <person name="Grigoriev I.V."/>
            <person name="Debuchy R."/>
            <person name="Gladieux P."/>
            <person name="Hiltunen Thoren M."/>
            <person name="Johannesson H."/>
        </authorList>
    </citation>
    <scope>NUCLEOTIDE SEQUENCE</scope>
    <source>
        <strain evidence="3">CBS 123565</strain>
    </source>
</reference>
<dbReference type="Proteomes" id="UP001304895">
    <property type="component" value="Unassembled WGS sequence"/>
</dbReference>
<evidence type="ECO:0000256" key="1">
    <source>
        <dbReference type="SAM" id="MobiDB-lite"/>
    </source>
</evidence>
<feature type="compositionally biased region" description="Low complexity" evidence="1">
    <location>
        <begin position="1"/>
        <end position="18"/>
    </location>
</feature>
<comment type="caution">
    <text evidence="3">The sequence shown here is derived from an EMBL/GenBank/DDBJ whole genome shotgun (WGS) entry which is preliminary data.</text>
</comment>
<dbReference type="EMBL" id="MU853414">
    <property type="protein sequence ID" value="KAK4133012.1"/>
    <property type="molecule type" value="Genomic_DNA"/>
</dbReference>
<accession>A0AAN6ZCA4</accession>
<dbReference type="AlphaFoldDB" id="A0AAN6ZCA4"/>
<dbReference type="InterPro" id="IPR054505">
    <property type="entry name" value="Myb_DNA-bind_8"/>
</dbReference>
<sequence>MPPKTAPSKTAPAKTAKPLGADPGDGRKQPTAQEAYMFYTVIRNMKGKPDIDWNAVAADNNFKNAETAKVRYGQIKRKLGLDNWSTPVKGKGTDSPGGPANEKNSSAMPETPSTARTKKTATAPGTPTPATGAGVKKRGGTGKRATNPTAAGRGGRKAKAKTQALIKQEEDNDDDMIIVDNPAQDNPLGAPIKSEYNDGPTAALPLAVLQRRATLDHKNGAWVQSPVSVSQHSDWVARLPANIQASFYSQLIAHNAAANNSYGTNNNDEEEDDDDDVDVATQNQLLREHYDAQFAHHGLYPAAADMAFQGNGNGGDDEVDLHAVPMHPAYFERMEPAVADEAADEALFGRNGMVNWP</sequence>
<evidence type="ECO:0000313" key="4">
    <source>
        <dbReference type="Proteomes" id="UP001304895"/>
    </source>
</evidence>
<feature type="domain" description="Myb-like DNA-binding" evidence="2">
    <location>
        <begin position="38"/>
        <end position="80"/>
    </location>
</feature>
<organism evidence="3 4">
    <name type="scientific">Trichocladium antarcticum</name>
    <dbReference type="NCBI Taxonomy" id="1450529"/>
    <lineage>
        <taxon>Eukaryota</taxon>
        <taxon>Fungi</taxon>
        <taxon>Dikarya</taxon>
        <taxon>Ascomycota</taxon>
        <taxon>Pezizomycotina</taxon>
        <taxon>Sordariomycetes</taxon>
        <taxon>Sordariomycetidae</taxon>
        <taxon>Sordariales</taxon>
        <taxon>Chaetomiaceae</taxon>
        <taxon>Trichocladium</taxon>
    </lineage>
</organism>
<feature type="region of interest" description="Disordered" evidence="1">
    <location>
        <begin position="77"/>
        <end position="162"/>
    </location>
</feature>
<keyword evidence="4" id="KW-1185">Reference proteome</keyword>
<evidence type="ECO:0000259" key="2">
    <source>
        <dbReference type="Pfam" id="PF22980"/>
    </source>
</evidence>
<evidence type="ECO:0000313" key="3">
    <source>
        <dbReference type="EMBL" id="KAK4133012.1"/>
    </source>
</evidence>
<protein>
    <recommendedName>
        <fullName evidence="2">Myb-like DNA-binding domain-containing protein</fullName>
    </recommendedName>
</protein>
<proteinExistence type="predicted"/>
<gene>
    <name evidence="3" type="ORF">BT67DRAFT_450695</name>
</gene>
<reference evidence="3" key="2">
    <citation type="submission" date="2023-05" db="EMBL/GenBank/DDBJ databases">
        <authorList>
            <consortium name="Lawrence Berkeley National Laboratory"/>
            <person name="Steindorff A."/>
            <person name="Hensen N."/>
            <person name="Bonometti L."/>
            <person name="Westerberg I."/>
            <person name="Brannstrom I.O."/>
            <person name="Guillou S."/>
            <person name="Cros-Aarteil S."/>
            <person name="Calhoun S."/>
            <person name="Haridas S."/>
            <person name="Kuo A."/>
            <person name="Mondo S."/>
            <person name="Pangilinan J."/>
            <person name="Riley R."/>
            <person name="Labutti K."/>
            <person name="Andreopoulos B."/>
            <person name="Lipzen A."/>
            <person name="Chen C."/>
            <person name="Yanf M."/>
            <person name="Daum C."/>
            <person name="Ng V."/>
            <person name="Clum A."/>
            <person name="Ohm R."/>
            <person name="Martin F."/>
            <person name="Silar P."/>
            <person name="Natvig D."/>
            <person name="Lalanne C."/>
            <person name="Gautier V."/>
            <person name="Ament-Velasquez S.L."/>
            <person name="Kruys A."/>
            <person name="Hutchinson M.I."/>
            <person name="Powell A.J."/>
            <person name="Barry K."/>
            <person name="Miller A.N."/>
            <person name="Grigoriev I.V."/>
            <person name="Debuchy R."/>
            <person name="Gladieux P."/>
            <person name="Thoren M.H."/>
            <person name="Johannesson H."/>
        </authorList>
    </citation>
    <scope>NUCLEOTIDE SEQUENCE</scope>
    <source>
        <strain evidence="3">CBS 123565</strain>
    </source>
</reference>